<name>A0ABY2KGG5_9RHOB</name>
<evidence type="ECO:0000313" key="2">
    <source>
        <dbReference type="Proteomes" id="UP000297741"/>
    </source>
</evidence>
<evidence type="ECO:0000313" key="1">
    <source>
        <dbReference type="EMBL" id="TGD41247.1"/>
    </source>
</evidence>
<protein>
    <submittedName>
        <fullName evidence="1">Uncharacterized protein</fullName>
    </submittedName>
</protein>
<sequence>MFPRNCDGIDGAIAIQPDLTPADDTVDILVNCPRAINAHGLTTTVYANMNCLGSSIRIVVFKNADFGGHRSI</sequence>
<dbReference type="Proteomes" id="UP000297741">
    <property type="component" value="Unassembled WGS sequence"/>
</dbReference>
<comment type="caution">
    <text evidence="1">The sequence shown here is derived from an EMBL/GenBank/DDBJ whole genome shotgun (WGS) entry which is preliminary data.</text>
</comment>
<proteinExistence type="predicted"/>
<accession>A0ABY2KGG5</accession>
<gene>
    <name evidence="1" type="ORF">EEB11_19270</name>
</gene>
<keyword evidence="2" id="KW-1185">Reference proteome</keyword>
<dbReference type="EMBL" id="RPEM01000040">
    <property type="protein sequence ID" value="TGD41247.1"/>
    <property type="molecule type" value="Genomic_DNA"/>
</dbReference>
<organism evidence="1 2">
    <name type="scientific">Pseudotabrizicola sediminis</name>
    <dbReference type="NCBI Taxonomy" id="2486418"/>
    <lineage>
        <taxon>Bacteria</taxon>
        <taxon>Pseudomonadati</taxon>
        <taxon>Pseudomonadota</taxon>
        <taxon>Alphaproteobacteria</taxon>
        <taxon>Rhodobacterales</taxon>
        <taxon>Paracoccaceae</taxon>
        <taxon>Pseudotabrizicola</taxon>
    </lineage>
</organism>
<reference evidence="1 2" key="1">
    <citation type="submission" date="2018-11" db="EMBL/GenBank/DDBJ databases">
        <title>Tabrizicola sp. isolated from sediment of alpine lake.</title>
        <authorList>
            <person name="Liu Z."/>
        </authorList>
    </citation>
    <scope>NUCLEOTIDE SEQUENCE [LARGE SCALE GENOMIC DNA]</scope>
    <source>
        <strain evidence="1 2">DRYC-M-16</strain>
    </source>
</reference>